<dbReference type="InterPro" id="IPR002686">
    <property type="entry name" value="Transposase_17"/>
</dbReference>
<dbReference type="GO" id="GO:0004803">
    <property type="term" value="F:transposase activity"/>
    <property type="evidence" value="ECO:0007669"/>
    <property type="project" value="InterPro"/>
</dbReference>
<accession>A0A154QL05</accession>
<name>A0A154QL05_9GAMM</name>
<dbReference type="GO" id="GO:0006313">
    <property type="term" value="P:DNA transposition"/>
    <property type="evidence" value="ECO:0007669"/>
    <property type="project" value="InterPro"/>
</dbReference>
<dbReference type="SUPFAM" id="SSF143422">
    <property type="entry name" value="Transposase IS200-like"/>
    <property type="match status" value="1"/>
</dbReference>
<dbReference type="GO" id="GO:0003677">
    <property type="term" value="F:DNA binding"/>
    <property type="evidence" value="ECO:0007669"/>
    <property type="project" value="InterPro"/>
</dbReference>
<dbReference type="Proteomes" id="UP000076131">
    <property type="component" value="Unassembled WGS sequence"/>
</dbReference>
<dbReference type="PANTHER" id="PTHR34322">
    <property type="entry name" value="TRANSPOSASE, Y1_TNP DOMAIN-CONTAINING"/>
    <property type="match status" value="1"/>
</dbReference>
<protein>
    <submittedName>
        <fullName evidence="2">Transposase</fullName>
    </submittedName>
</protein>
<dbReference type="Gene3D" id="3.30.70.1290">
    <property type="entry name" value="Transposase IS200-like"/>
    <property type="match status" value="1"/>
</dbReference>
<gene>
    <name evidence="2" type="ORF">RHOFW104T7_06070</name>
</gene>
<feature type="domain" description="Transposase IS200-like" evidence="1">
    <location>
        <begin position="9"/>
        <end position="124"/>
    </location>
</feature>
<reference evidence="2 3" key="1">
    <citation type="journal article" date="2016" name="MBio">
        <title>Lateral Gene Transfer in a Heavy Metal-Contaminated-Groundwater Microbial Community.</title>
        <authorList>
            <person name="Hemme C.L."/>
            <person name="Green S.J."/>
            <person name="Rishishwar L."/>
            <person name="Prakash O."/>
            <person name="Pettenato A."/>
            <person name="Chakraborty R."/>
            <person name="Deutschbauer A.M."/>
            <person name="Van Nostrand J.D."/>
            <person name="Wu L."/>
            <person name="He Z."/>
            <person name="Jordan I.K."/>
            <person name="Hazen T.C."/>
            <person name="Arkin A.P."/>
            <person name="Kostka J.E."/>
            <person name="Zhou J."/>
        </authorList>
    </citation>
    <scope>NUCLEOTIDE SEQUENCE [LARGE SCALE GENOMIC DNA]</scope>
    <source>
        <strain evidence="2 3">FW104-T7</strain>
    </source>
</reference>
<evidence type="ECO:0000313" key="2">
    <source>
        <dbReference type="EMBL" id="KZC24903.1"/>
    </source>
</evidence>
<dbReference type="Pfam" id="PF01797">
    <property type="entry name" value="Y1_Tnp"/>
    <property type="match status" value="1"/>
</dbReference>
<keyword evidence="3" id="KW-1185">Reference proteome</keyword>
<proteinExistence type="predicted"/>
<comment type="caution">
    <text evidence="2">The sequence shown here is derived from an EMBL/GenBank/DDBJ whole genome shotgun (WGS) entry which is preliminary data.</text>
</comment>
<evidence type="ECO:0000259" key="1">
    <source>
        <dbReference type="SMART" id="SM01321"/>
    </source>
</evidence>
<dbReference type="InterPro" id="IPR036515">
    <property type="entry name" value="Transposase_17_sf"/>
</dbReference>
<dbReference type="STRING" id="416169.RHOFW104T7_06070"/>
<sequence>MARLPRLDLPGIPQHVVQRGNDRQACFATNVDYGQYLQELGEAALKHDCAVHAFVLMTNHVHLLVTPSGTGAISRMMQAVGRRYVGSFNARCQRTGTLWEGRFKAALIDSERYLMACYRYIELNPVRAGMTIMPGDYPWSSYAHNAWGKQHPLITPHQEYLNLGSDPAARQTAYRELIRELLDEPQLIALRQHTQQQRAWGSDRFRQQIEALTQRAVSVRPRGRPPKPPETLEK</sequence>
<dbReference type="RefSeq" id="WP_008435191.1">
    <property type="nucleotide sequence ID" value="NZ_LVJS01000016.1"/>
</dbReference>
<evidence type="ECO:0000313" key="3">
    <source>
        <dbReference type="Proteomes" id="UP000076131"/>
    </source>
</evidence>
<organism evidence="2 3">
    <name type="scientific">Rhodanobacter thiooxydans</name>
    <dbReference type="NCBI Taxonomy" id="416169"/>
    <lineage>
        <taxon>Bacteria</taxon>
        <taxon>Pseudomonadati</taxon>
        <taxon>Pseudomonadota</taxon>
        <taxon>Gammaproteobacteria</taxon>
        <taxon>Lysobacterales</taxon>
        <taxon>Rhodanobacteraceae</taxon>
        <taxon>Rhodanobacter</taxon>
    </lineage>
</organism>
<dbReference type="PANTHER" id="PTHR34322:SF2">
    <property type="entry name" value="TRANSPOSASE IS200-LIKE DOMAIN-CONTAINING PROTEIN"/>
    <property type="match status" value="1"/>
</dbReference>
<dbReference type="eggNOG" id="COG1943">
    <property type="taxonomic scope" value="Bacteria"/>
</dbReference>
<dbReference type="SMART" id="SM01321">
    <property type="entry name" value="Y1_Tnp"/>
    <property type="match status" value="1"/>
</dbReference>
<dbReference type="EMBL" id="LVJS01000016">
    <property type="protein sequence ID" value="KZC24903.1"/>
    <property type="molecule type" value="Genomic_DNA"/>
</dbReference>
<dbReference type="AlphaFoldDB" id="A0A154QL05"/>